<dbReference type="PANTHER" id="PTHR43297">
    <property type="entry name" value="OLIGOPEPTIDE TRANSPORT ATP-BINDING PROTEIN APPD"/>
    <property type="match status" value="1"/>
</dbReference>
<dbReference type="InterPro" id="IPR013563">
    <property type="entry name" value="Oligopep_ABC_C"/>
</dbReference>
<dbReference type="PANTHER" id="PTHR43297:SF2">
    <property type="entry name" value="DIPEPTIDE TRANSPORT ATP-BINDING PROTEIN DPPD"/>
    <property type="match status" value="1"/>
</dbReference>
<reference evidence="9 10" key="1">
    <citation type="submission" date="2020-04" db="EMBL/GenBank/DDBJ databases">
        <authorList>
            <person name="Klaysubun C."/>
            <person name="Duangmal K."/>
            <person name="Lipun K."/>
        </authorList>
    </citation>
    <scope>NUCLEOTIDE SEQUENCE [LARGE SCALE GENOMIC DNA]</scope>
    <source>
        <strain evidence="9 10">JCM 11839</strain>
    </source>
</reference>
<keyword evidence="6 9" id="KW-0067">ATP-binding</keyword>
<keyword evidence="4" id="KW-1003">Cell membrane</keyword>
<evidence type="ECO:0000256" key="4">
    <source>
        <dbReference type="ARBA" id="ARBA00022475"/>
    </source>
</evidence>
<dbReference type="CDD" id="cd03257">
    <property type="entry name" value="ABC_NikE_OppD_transporters"/>
    <property type="match status" value="2"/>
</dbReference>
<dbReference type="SUPFAM" id="SSF52540">
    <property type="entry name" value="P-loop containing nucleoside triphosphate hydrolases"/>
    <property type="match status" value="2"/>
</dbReference>
<evidence type="ECO:0000256" key="2">
    <source>
        <dbReference type="ARBA" id="ARBA00005417"/>
    </source>
</evidence>
<dbReference type="InterPro" id="IPR027417">
    <property type="entry name" value="P-loop_NTPase"/>
</dbReference>
<organism evidence="9 10">
    <name type="scientific">Pseudonocardia xinjiangensis</name>
    <dbReference type="NCBI Taxonomy" id="75289"/>
    <lineage>
        <taxon>Bacteria</taxon>
        <taxon>Bacillati</taxon>
        <taxon>Actinomycetota</taxon>
        <taxon>Actinomycetes</taxon>
        <taxon>Pseudonocardiales</taxon>
        <taxon>Pseudonocardiaceae</taxon>
        <taxon>Pseudonocardia</taxon>
    </lineage>
</organism>
<dbReference type="GO" id="GO:0005524">
    <property type="term" value="F:ATP binding"/>
    <property type="evidence" value="ECO:0007669"/>
    <property type="project" value="UniProtKB-KW"/>
</dbReference>
<sequence>MTEAAADSAADSAPVLTVRDLRISFPGGESRVDAVRGVDLELRRGEVLALVGESGSGKSVTALAAMGLLPPDAQVAGRLLVGDRDVTRLGPAELRDMRGREIGMVFQEPTTALNPVLTVGDQIGEALTNHENLTAAQVRERTLELLEAVGIPEPAERMRAYPHQLSGGLCQRVVIAMAVACNPAVIIADEPTTALDVTVQAQIMRLLRELRDSRGTAILLITHNMGVVADLADRVAVMRDGVVVEVGTAEQVLTDPQHEYTTALLAAVPRLGSGSRAAATDEPAADRPPTVLHLQDVRVEYRTLGRPAVRAVDDVTLAVRRGEVVGLVGESGSGKSTIGRCALGLVPATAGHVTLLGVDQRRLRGSRGRRVRRGVGVVLQNPASALDPRMTVGDSIAEPMVIHRVGSRAERQQRVRRLLDDVRLPAAAADRYPHEMSGGQRQRVGLARALSLGPDLVIADEPTSALDVSVQETVLRLLTELQAVHGFGCLFISHDLAVVESVAHRVVVLLGGRIVEEGATQDVLHRPREDYTRLLISSVPVPDPVQQAARRAAADAVLRESARALAG</sequence>
<dbReference type="PROSITE" id="PS50893">
    <property type="entry name" value="ABC_TRANSPORTER_2"/>
    <property type="match status" value="2"/>
</dbReference>
<evidence type="ECO:0000256" key="3">
    <source>
        <dbReference type="ARBA" id="ARBA00022448"/>
    </source>
</evidence>
<protein>
    <submittedName>
        <fullName evidence="9">ABC transporter ATP-binding protein</fullName>
    </submittedName>
</protein>
<proteinExistence type="inferred from homology"/>
<dbReference type="Pfam" id="PF00005">
    <property type="entry name" value="ABC_tran"/>
    <property type="match status" value="2"/>
</dbReference>
<evidence type="ECO:0000256" key="7">
    <source>
        <dbReference type="ARBA" id="ARBA00023136"/>
    </source>
</evidence>
<dbReference type="Gene3D" id="3.40.50.300">
    <property type="entry name" value="P-loop containing nucleotide triphosphate hydrolases"/>
    <property type="match status" value="2"/>
</dbReference>
<evidence type="ECO:0000256" key="1">
    <source>
        <dbReference type="ARBA" id="ARBA00004202"/>
    </source>
</evidence>
<dbReference type="InterPro" id="IPR050388">
    <property type="entry name" value="ABC_Ni/Peptide_Import"/>
</dbReference>
<feature type="domain" description="ABC transporter" evidence="8">
    <location>
        <begin position="292"/>
        <end position="536"/>
    </location>
</feature>
<dbReference type="PROSITE" id="PS00211">
    <property type="entry name" value="ABC_TRANSPORTER_1"/>
    <property type="match status" value="1"/>
</dbReference>
<accession>A0ABX1R7J9</accession>
<name>A0ABX1R7J9_9PSEU</name>
<dbReference type="NCBIfam" id="NF008453">
    <property type="entry name" value="PRK11308.1"/>
    <property type="match status" value="2"/>
</dbReference>
<keyword evidence="7" id="KW-0472">Membrane</keyword>
<keyword evidence="5" id="KW-0547">Nucleotide-binding</keyword>
<comment type="similarity">
    <text evidence="2">Belongs to the ABC transporter superfamily.</text>
</comment>
<dbReference type="EMBL" id="JAAXKY010000007">
    <property type="protein sequence ID" value="NMH76353.1"/>
    <property type="molecule type" value="Genomic_DNA"/>
</dbReference>
<dbReference type="InterPro" id="IPR003593">
    <property type="entry name" value="AAA+_ATPase"/>
</dbReference>
<dbReference type="InterPro" id="IPR017871">
    <property type="entry name" value="ABC_transporter-like_CS"/>
</dbReference>
<dbReference type="InterPro" id="IPR003439">
    <property type="entry name" value="ABC_transporter-like_ATP-bd"/>
</dbReference>
<dbReference type="Proteomes" id="UP001296706">
    <property type="component" value="Unassembled WGS sequence"/>
</dbReference>
<evidence type="ECO:0000313" key="9">
    <source>
        <dbReference type="EMBL" id="NMH76353.1"/>
    </source>
</evidence>
<evidence type="ECO:0000259" key="8">
    <source>
        <dbReference type="PROSITE" id="PS50893"/>
    </source>
</evidence>
<dbReference type="NCBIfam" id="NF007739">
    <property type="entry name" value="PRK10419.1"/>
    <property type="match status" value="2"/>
</dbReference>
<keyword evidence="3" id="KW-0813">Transport</keyword>
<evidence type="ECO:0000313" key="10">
    <source>
        <dbReference type="Proteomes" id="UP001296706"/>
    </source>
</evidence>
<evidence type="ECO:0000256" key="5">
    <source>
        <dbReference type="ARBA" id="ARBA00022741"/>
    </source>
</evidence>
<keyword evidence="10" id="KW-1185">Reference proteome</keyword>
<comment type="subcellular location">
    <subcellularLocation>
        <location evidence="1">Cell membrane</location>
        <topology evidence="1">Peripheral membrane protein</topology>
    </subcellularLocation>
</comment>
<dbReference type="RefSeq" id="WP_169394426.1">
    <property type="nucleotide sequence ID" value="NZ_BAAAJH010000003.1"/>
</dbReference>
<gene>
    <name evidence="9" type="ORF">HF577_04420</name>
</gene>
<dbReference type="SMART" id="SM00382">
    <property type="entry name" value="AAA"/>
    <property type="match status" value="2"/>
</dbReference>
<evidence type="ECO:0000256" key="6">
    <source>
        <dbReference type="ARBA" id="ARBA00022840"/>
    </source>
</evidence>
<comment type="caution">
    <text evidence="9">The sequence shown here is derived from an EMBL/GenBank/DDBJ whole genome shotgun (WGS) entry which is preliminary data.</text>
</comment>
<feature type="domain" description="ABC transporter" evidence="8">
    <location>
        <begin position="18"/>
        <end position="265"/>
    </location>
</feature>
<dbReference type="Pfam" id="PF08352">
    <property type="entry name" value="oligo_HPY"/>
    <property type="match status" value="2"/>
</dbReference>